<name>A0A9P0ME92_ACAOB</name>
<gene>
    <name evidence="2" type="ORF">ACAOBT_LOCUS34302</name>
</gene>
<feature type="repeat" description="TPR" evidence="1">
    <location>
        <begin position="16"/>
        <end position="49"/>
    </location>
</feature>
<keyword evidence="3" id="KW-1185">Reference proteome</keyword>
<dbReference type="PROSITE" id="PS50005">
    <property type="entry name" value="TPR"/>
    <property type="match status" value="2"/>
</dbReference>
<reference evidence="2" key="1">
    <citation type="submission" date="2022-03" db="EMBL/GenBank/DDBJ databases">
        <authorList>
            <person name="Sayadi A."/>
        </authorList>
    </citation>
    <scope>NUCLEOTIDE SEQUENCE</scope>
</reference>
<dbReference type="Gene3D" id="1.25.40.10">
    <property type="entry name" value="Tetratricopeptide repeat domain"/>
    <property type="match status" value="1"/>
</dbReference>
<organism evidence="2 3">
    <name type="scientific">Acanthoscelides obtectus</name>
    <name type="common">Bean weevil</name>
    <name type="synonym">Bruchus obtectus</name>
    <dbReference type="NCBI Taxonomy" id="200917"/>
    <lineage>
        <taxon>Eukaryota</taxon>
        <taxon>Metazoa</taxon>
        <taxon>Ecdysozoa</taxon>
        <taxon>Arthropoda</taxon>
        <taxon>Hexapoda</taxon>
        <taxon>Insecta</taxon>
        <taxon>Pterygota</taxon>
        <taxon>Neoptera</taxon>
        <taxon>Endopterygota</taxon>
        <taxon>Coleoptera</taxon>
        <taxon>Polyphaga</taxon>
        <taxon>Cucujiformia</taxon>
        <taxon>Chrysomeloidea</taxon>
        <taxon>Chrysomelidae</taxon>
        <taxon>Bruchinae</taxon>
        <taxon>Bruchini</taxon>
        <taxon>Acanthoscelides</taxon>
    </lineage>
</organism>
<sequence>MDANPFGKKEDVYGFQTLWRELGYYISRLEHYERSLNFFDEAIKKTPNDKRALIGRARARAKACQYEGALEDVNKALTFDPDDLVVLADKALNTYLSCEFEEGLVQNTRLLPRRQKPDHFSMGVMHVSVNLIIFNQWLHAEKLRHYRVST</sequence>
<dbReference type="AlphaFoldDB" id="A0A9P0ME92"/>
<dbReference type="OrthoDB" id="6770438at2759"/>
<dbReference type="InterPro" id="IPR019734">
    <property type="entry name" value="TPR_rpt"/>
</dbReference>
<dbReference type="PANTHER" id="PTHR21391:SF0">
    <property type="entry name" value="AT04489P-RELATED"/>
    <property type="match status" value="1"/>
</dbReference>
<protein>
    <submittedName>
        <fullName evidence="2">Uncharacterized protein</fullName>
    </submittedName>
</protein>
<evidence type="ECO:0000256" key="1">
    <source>
        <dbReference type="PROSITE-ProRule" id="PRU00339"/>
    </source>
</evidence>
<accession>A0A9P0ME92</accession>
<proteinExistence type="predicted"/>
<dbReference type="SUPFAM" id="SSF48452">
    <property type="entry name" value="TPR-like"/>
    <property type="match status" value="1"/>
</dbReference>
<keyword evidence="1" id="KW-0802">TPR repeat</keyword>
<feature type="repeat" description="TPR" evidence="1">
    <location>
        <begin position="50"/>
        <end position="83"/>
    </location>
</feature>
<dbReference type="EMBL" id="CAKOFQ010008543">
    <property type="protein sequence ID" value="CAH2014705.1"/>
    <property type="molecule type" value="Genomic_DNA"/>
</dbReference>
<dbReference type="InterPro" id="IPR011990">
    <property type="entry name" value="TPR-like_helical_dom_sf"/>
</dbReference>
<comment type="caution">
    <text evidence="2">The sequence shown here is derived from an EMBL/GenBank/DDBJ whole genome shotgun (WGS) entry which is preliminary data.</text>
</comment>
<dbReference type="Proteomes" id="UP001152888">
    <property type="component" value="Unassembled WGS sequence"/>
</dbReference>
<dbReference type="PANTHER" id="PTHR21391">
    <property type="entry name" value="AT04489P-RELATED"/>
    <property type="match status" value="1"/>
</dbReference>
<evidence type="ECO:0000313" key="2">
    <source>
        <dbReference type="EMBL" id="CAH2014705.1"/>
    </source>
</evidence>
<evidence type="ECO:0000313" key="3">
    <source>
        <dbReference type="Proteomes" id="UP001152888"/>
    </source>
</evidence>